<gene>
    <name evidence="1" type="ORF">PMAYCL1PPCAC_12975</name>
</gene>
<evidence type="ECO:0000313" key="2">
    <source>
        <dbReference type="Proteomes" id="UP001328107"/>
    </source>
</evidence>
<comment type="caution">
    <text evidence="1">The sequence shown here is derived from an EMBL/GenBank/DDBJ whole genome shotgun (WGS) entry which is preliminary data.</text>
</comment>
<organism evidence="1 2">
    <name type="scientific">Pristionchus mayeri</name>
    <dbReference type="NCBI Taxonomy" id="1317129"/>
    <lineage>
        <taxon>Eukaryota</taxon>
        <taxon>Metazoa</taxon>
        <taxon>Ecdysozoa</taxon>
        <taxon>Nematoda</taxon>
        <taxon>Chromadorea</taxon>
        <taxon>Rhabditida</taxon>
        <taxon>Rhabditina</taxon>
        <taxon>Diplogasteromorpha</taxon>
        <taxon>Diplogasteroidea</taxon>
        <taxon>Neodiplogasteridae</taxon>
        <taxon>Pristionchus</taxon>
    </lineage>
</organism>
<dbReference type="Pfam" id="PF10320">
    <property type="entry name" value="7TM_GPCR_Srsx"/>
    <property type="match status" value="1"/>
</dbReference>
<proteinExistence type="predicted"/>
<feature type="non-terminal residue" evidence="1">
    <location>
        <position position="70"/>
    </location>
</feature>
<keyword evidence="2" id="KW-1185">Reference proteome</keyword>
<dbReference type="PANTHER" id="PTHR23360">
    <property type="entry name" value="G-PROTEIN COUPLED RECEPTORS FAMILY 1 PROFILE DOMAIN-CONTAINING PROTEIN-RELATED"/>
    <property type="match status" value="1"/>
</dbReference>
<accession>A0AAN4ZTA6</accession>
<dbReference type="EMBL" id="BTRK01000003">
    <property type="protein sequence ID" value="GMR42780.1"/>
    <property type="molecule type" value="Genomic_DNA"/>
</dbReference>
<reference evidence="2" key="1">
    <citation type="submission" date="2022-10" db="EMBL/GenBank/DDBJ databases">
        <title>Genome assembly of Pristionchus species.</title>
        <authorList>
            <person name="Yoshida K."/>
            <person name="Sommer R.J."/>
        </authorList>
    </citation>
    <scope>NUCLEOTIDE SEQUENCE [LARGE SCALE GENOMIC DNA]</scope>
    <source>
        <strain evidence="2">RS5460</strain>
    </source>
</reference>
<name>A0AAN4ZTA6_9BILA</name>
<evidence type="ECO:0000313" key="1">
    <source>
        <dbReference type="EMBL" id="GMR42780.1"/>
    </source>
</evidence>
<dbReference type="PANTHER" id="PTHR23360:SF37">
    <property type="entry name" value="G-PROTEIN COUPLED RECEPTORS FAMILY 1 PROFILE DOMAIN-CONTAINING PROTEIN"/>
    <property type="match status" value="1"/>
</dbReference>
<dbReference type="AlphaFoldDB" id="A0AAN4ZTA6"/>
<dbReference type="InterPro" id="IPR019424">
    <property type="entry name" value="7TM_GPCR_Srsx"/>
</dbReference>
<protein>
    <recommendedName>
        <fullName evidence="3">G protein-coupled receptor</fullName>
    </recommendedName>
</protein>
<sequence>FNFIGLFGNLNVIYAHYRLKALRSKYGILLTMLVASQTTCLLYELVGVGYGVSGLPIIRKTCFIIISPYI</sequence>
<evidence type="ECO:0008006" key="3">
    <source>
        <dbReference type="Google" id="ProtNLM"/>
    </source>
</evidence>
<feature type="non-terminal residue" evidence="1">
    <location>
        <position position="1"/>
    </location>
</feature>
<dbReference type="Proteomes" id="UP001328107">
    <property type="component" value="Unassembled WGS sequence"/>
</dbReference>
<dbReference type="InterPro" id="IPR047130">
    <property type="entry name" value="7TM_GPCR_Srsx_nematod"/>
</dbReference>